<protein>
    <submittedName>
        <fullName evidence="1">Uncharacterized protein</fullName>
    </submittedName>
</protein>
<dbReference type="EMBL" id="WNDA01000003">
    <property type="protein sequence ID" value="MTU68002.1"/>
    <property type="molecule type" value="Genomic_DNA"/>
</dbReference>
<dbReference type="RefSeq" id="WP_155151241.1">
    <property type="nucleotide sequence ID" value="NZ_WNCS01000010.1"/>
</dbReference>
<gene>
    <name evidence="1" type="ORF">GMD92_02615</name>
</gene>
<comment type="caution">
    <text evidence="1">The sequence shown here is derived from an EMBL/GenBank/DDBJ whole genome shotgun (WGS) entry which is preliminary data.</text>
</comment>
<proteinExistence type="predicted"/>
<sequence length="365" mass="41598">MNGIVKWGFLSILGITLYSCGSENLYDPEKAGELKLARYEAAFIEKYGEINPNQDWGFGKTATRAVIKEEHKFGNDIERPAKVTDDEIKIVSDWFDTHPNPTTINLNWSDFWIVPILHSNNASQMNQIVIGEEINDYNGGTDGLRLIKNGNTNEFGYHNSTTDQWFKNENYTIQKIGNNYYLGFYYHGHKYDNGDKYFGDQDNLYNDWIFRLVPAKYTNADRVMAEDLNDTNGDFDFNDVVFDAAIMNDGTTIITLQAAGGTMPLYIEGKEVHELFGVSETTMVNTQEGHKNAVPCVIFRLEGDYTDIKDIPIAVNGVELRAESGKAPGKLCCPTNCEWTDERENIEKRYQNFQSNIKTGVDWWK</sequence>
<evidence type="ECO:0000313" key="2">
    <source>
        <dbReference type="Proteomes" id="UP000448908"/>
    </source>
</evidence>
<reference evidence="1 2" key="1">
    <citation type="journal article" date="2019" name="Nat. Med.">
        <title>A library of human gut bacterial isolates paired with longitudinal multiomics data enables mechanistic microbiome research.</title>
        <authorList>
            <person name="Poyet M."/>
            <person name="Groussin M."/>
            <person name="Gibbons S.M."/>
            <person name="Avila-Pacheco J."/>
            <person name="Jiang X."/>
            <person name="Kearney S.M."/>
            <person name="Perrotta A.R."/>
            <person name="Berdy B."/>
            <person name="Zhao S."/>
            <person name="Lieberman T.D."/>
            <person name="Swanson P.K."/>
            <person name="Smith M."/>
            <person name="Roesemann S."/>
            <person name="Alexander J.E."/>
            <person name="Rich S.A."/>
            <person name="Livny J."/>
            <person name="Vlamakis H."/>
            <person name="Clish C."/>
            <person name="Bullock K."/>
            <person name="Deik A."/>
            <person name="Scott J."/>
            <person name="Pierce K.A."/>
            <person name="Xavier R.J."/>
            <person name="Alm E.J."/>
        </authorList>
    </citation>
    <scope>NUCLEOTIDE SEQUENCE [LARGE SCALE GENOMIC DNA]</scope>
    <source>
        <strain evidence="1 2">BIOML-A16</strain>
    </source>
</reference>
<evidence type="ECO:0000313" key="1">
    <source>
        <dbReference type="EMBL" id="MTU68002.1"/>
    </source>
</evidence>
<dbReference type="Proteomes" id="UP000448908">
    <property type="component" value="Unassembled WGS sequence"/>
</dbReference>
<name>A0AA44ALN0_9BACT</name>
<accession>A0AA44ALN0</accession>
<dbReference type="PROSITE" id="PS51257">
    <property type="entry name" value="PROKAR_LIPOPROTEIN"/>
    <property type="match status" value="1"/>
</dbReference>
<organism evidence="1 2">
    <name type="scientific">Parabacteroides merdae</name>
    <dbReference type="NCBI Taxonomy" id="46503"/>
    <lineage>
        <taxon>Bacteria</taxon>
        <taxon>Pseudomonadati</taxon>
        <taxon>Bacteroidota</taxon>
        <taxon>Bacteroidia</taxon>
        <taxon>Bacteroidales</taxon>
        <taxon>Tannerellaceae</taxon>
        <taxon>Parabacteroides</taxon>
    </lineage>
</organism>
<dbReference type="AlphaFoldDB" id="A0AA44ALN0"/>